<dbReference type="Proteomes" id="UP000016930">
    <property type="component" value="Unassembled WGS sequence"/>
</dbReference>
<keyword evidence="3" id="KW-1185">Reference proteome</keyword>
<name>M2RFN2_CERS8</name>
<evidence type="ECO:0000256" key="1">
    <source>
        <dbReference type="SAM" id="MobiDB-lite"/>
    </source>
</evidence>
<reference evidence="2 3" key="1">
    <citation type="journal article" date="2012" name="Proc. Natl. Acad. Sci. U.S.A.">
        <title>Comparative genomics of Ceriporiopsis subvermispora and Phanerochaete chrysosporium provide insight into selective ligninolysis.</title>
        <authorList>
            <person name="Fernandez-Fueyo E."/>
            <person name="Ruiz-Duenas F.J."/>
            <person name="Ferreira P."/>
            <person name="Floudas D."/>
            <person name="Hibbett D.S."/>
            <person name="Canessa P."/>
            <person name="Larrondo L.F."/>
            <person name="James T.Y."/>
            <person name="Seelenfreund D."/>
            <person name="Lobos S."/>
            <person name="Polanco R."/>
            <person name="Tello M."/>
            <person name="Honda Y."/>
            <person name="Watanabe T."/>
            <person name="Watanabe T."/>
            <person name="Ryu J.S."/>
            <person name="Kubicek C.P."/>
            <person name="Schmoll M."/>
            <person name="Gaskell J."/>
            <person name="Hammel K.E."/>
            <person name="St John F.J."/>
            <person name="Vanden Wymelenberg A."/>
            <person name="Sabat G."/>
            <person name="Splinter BonDurant S."/>
            <person name="Syed K."/>
            <person name="Yadav J.S."/>
            <person name="Doddapaneni H."/>
            <person name="Subramanian V."/>
            <person name="Lavin J.L."/>
            <person name="Oguiza J.A."/>
            <person name="Perez G."/>
            <person name="Pisabarro A.G."/>
            <person name="Ramirez L."/>
            <person name="Santoyo F."/>
            <person name="Master E."/>
            <person name="Coutinho P.M."/>
            <person name="Henrissat B."/>
            <person name="Lombard V."/>
            <person name="Magnuson J.K."/>
            <person name="Kuees U."/>
            <person name="Hori C."/>
            <person name="Igarashi K."/>
            <person name="Samejima M."/>
            <person name="Held B.W."/>
            <person name="Barry K.W."/>
            <person name="LaButti K.M."/>
            <person name="Lapidus A."/>
            <person name="Lindquist E.A."/>
            <person name="Lucas S.M."/>
            <person name="Riley R."/>
            <person name="Salamov A.A."/>
            <person name="Hoffmeister D."/>
            <person name="Schwenk D."/>
            <person name="Hadar Y."/>
            <person name="Yarden O."/>
            <person name="de Vries R.P."/>
            <person name="Wiebenga A."/>
            <person name="Stenlid J."/>
            <person name="Eastwood D."/>
            <person name="Grigoriev I.V."/>
            <person name="Berka R.M."/>
            <person name="Blanchette R.A."/>
            <person name="Kersten P."/>
            <person name="Martinez A.T."/>
            <person name="Vicuna R."/>
            <person name="Cullen D."/>
        </authorList>
    </citation>
    <scope>NUCLEOTIDE SEQUENCE [LARGE SCALE GENOMIC DNA]</scope>
    <source>
        <strain evidence="2 3">B</strain>
    </source>
</reference>
<evidence type="ECO:0000313" key="2">
    <source>
        <dbReference type="EMBL" id="EMD37626.1"/>
    </source>
</evidence>
<sequence length="213" mass="23652">MSLHIILHHLNTIQELLDERRSILPSLRTERLRQDIRQKLDIVYSQAELYFPHEPRSPSPEDYIPHELHDEPIHDQSQYPGSSPAGILTSPIAIAHHSSPCSLNSLRTRSPSSPSHSLASPRLQSPARHTTPSSSPSSRADPQARRQKLAEALASRAAERGGFVMASVGQDPITAAECVHVLFPPASKDTRTHIVKEDEALRRLVRPYASISL</sequence>
<dbReference type="HOGENOM" id="CLU_1294242_0_0_1"/>
<protein>
    <submittedName>
        <fullName evidence="2">Uncharacterized protein</fullName>
    </submittedName>
</protein>
<dbReference type="EMBL" id="KB445796">
    <property type="protein sequence ID" value="EMD37626.1"/>
    <property type="molecule type" value="Genomic_DNA"/>
</dbReference>
<evidence type="ECO:0000313" key="3">
    <source>
        <dbReference type="Proteomes" id="UP000016930"/>
    </source>
</evidence>
<proteinExistence type="predicted"/>
<organism evidence="2 3">
    <name type="scientific">Ceriporiopsis subvermispora (strain B)</name>
    <name type="common">White-rot fungus</name>
    <name type="synonym">Gelatoporia subvermispora</name>
    <dbReference type="NCBI Taxonomy" id="914234"/>
    <lineage>
        <taxon>Eukaryota</taxon>
        <taxon>Fungi</taxon>
        <taxon>Dikarya</taxon>
        <taxon>Basidiomycota</taxon>
        <taxon>Agaricomycotina</taxon>
        <taxon>Agaricomycetes</taxon>
        <taxon>Polyporales</taxon>
        <taxon>Gelatoporiaceae</taxon>
        <taxon>Gelatoporia</taxon>
    </lineage>
</organism>
<gene>
    <name evidence="2" type="ORF">CERSUDRAFT_94628</name>
</gene>
<feature type="compositionally biased region" description="Low complexity" evidence="1">
    <location>
        <begin position="102"/>
        <end position="141"/>
    </location>
</feature>
<accession>M2RFN2</accession>
<feature type="region of interest" description="Disordered" evidence="1">
    <location>
        <begin position="101"/>
        <end position="148"/>
    </location>
</feature>
<dbReference type="AlphaFoldDB" id="M2RFN2"/>